<evidence type="ECO:0000313" key="1">
    <source>
        <dbReference type="EMBL" id="KAF2112287.1"/>
    </source>
</evidence>
<sequence length="276" mass="31948">MKTAHKTYRKTRPSKGIRAARSILISGFLEPPGFPPLIDRIRGGIVYRISRRNNDIIVTFVQSSAAEDFVEKHKNGFKDWMDFIAKVEYKEGAKAPLIPEHIYNEIINNGANRVLRFRHDDCDSYPLEFQDILKLDKWKEGGRLKGITSWMRMPSEDERGVFIVNFTALEDAYEIKKKFDEAEDGLFDIDNELFTFNGWKAEWANDPCGEFKEEPEAEPVISSKTAESSAFSAWNDCARGRAEEQDMDKIWRDMQDLYMGPPQEQFNLQDFLNQAI</sequence>
<gene>
    <name evidence="1" type="ORF">BDV96DRAFT_649089</name>
</gene>
<name>A0A6A5Z0B2_9PLEO</name>
<evidence type="ECO:0000313" key="2">
    <source>
        <dbReference type="Proteomes" id="UP000799770"/>
    </source>
</evidence>
<dbReference type="AlphaFoldDB" id="A0A6A5Z0B2"/>
<proteinExistence type="predicted"/>
<reference evidence="1" key="1">
    <citation type="journal article" date="2020" name="Stud. Mycol.">
        <title>101 Dothideomycetes genomes: a test case for predicting lifestyles and emergence of pathogens.</title>
        <authorList>
            <person name="Haridas S."/>
            <person name="Albert R."/>
            <person name="Binder M."/>
            <person name="Bloem J."/>
            <person name="Labutti K."/>
            <person name="Salamov A."/>
            <person name="Andreopoulos B."/>
            <person name="Baker S."/>
            <person name="Barry K."/>
            <person name="Bills G."/>
            <person name="Bluhm B."/>
            <person name="Cannon C."/>
            <person name="Castanera R."/>
            <person name="Culley D."/>
            <person name="Daum C."/>
            <person name="Ezra D."/>
            <person name="Gonzalez J."/>
            <person name="Henrissat B."/>
            <person name="Kuo A."/>
            <person name="Liang C."/>
            <person name="Lipzen A."/>
            <person name="Lutzoni F."/>
            <person name="Magnuson J."/>
            <person name="Mondo S."/>
            <person name="Nolan M."/>
            <person name="Ohm R."/>
            <person name="Pangilinan J."/>
            <person name="Park H.-J."/>
            <person name="Ramirez L."/>
            <person name="Alfaro M."/>
            <person name="Sun H."/>
            <person name="Tritt A."/>
            <person name="Yoshinaga Y."/>
            <person name="Zwiers L.-H."/>
            <person name="Turgeon B."/>
            <person name="Goodwin S."/>
            <person name="Spatafora J."/>
            <person name="Crous P."/>
            <person name="Grigoriev I."/>
        </authorList>
    </citation>
    <scope>NUCLEOTIDE SEQUENCE</scope>
    <source>
        <strain evidence="1">CBS 627.86</strain>
    </source>
</reference>
<dbReference type="EMBL" id="ML977331">
    <property type="protein sequence ID" value="KAF2112287.1"/>
    <property type="molecule type" value="Genomic_DNA"/>
</dbReference>
<dbReference type="Proteomes" id="UP000799770">
    <property type="component" value="Unassembled WGS sequence"/>
</dbReference>
<protein>
    <submittedName>
        <fullName evidence="1">Uncharacterized protein</fullName>
    </submittedName>
</protein>
<organism evidence="1 2">
    <name type="scientific">Lophiotrema nucula</name>
    <dbReference type="NCBI Taxonomy" id="690887"/>
    <lineage>
        <taxon>Eukaryota</taxon>
        <taxon>Fungi</taxon>
        <taxon>Dikarya</taxon>
        <taxon>Ascomycota</taxon>
        <taxon>Pezizomycotina</taxon>
        <taxon>Dothideomycetes</taxon>
        <taxon>Pleosporomycetidae</taxon>
        <taxon>Pleosporales</taxon>
        <taxon>Lophiotremataceae</taxon>
        <taxon>Lophiotrema</taxon>
    </lineage>
</organism>
<keyword evidence="2" id="KW-1185">Reference proteome</keyword>
<accession>A0A6A5Z0B2</accession>